<dbReference type="AlphaFoldDB" id="A0A6A4LDZ4"/>
<proteinExistence type="predicted"/>
<dbReference type="InterPro" id="IPR012334">
    <property type="entry name" value="Pectin_lyas_fold"/>
</dbReference>
<organism evidence="1 2">
    <name type="scientific">Rhododendron williamsianum</name>
    <dbReference type="NCBI Taxonomy" id="262921"/>
    <lineage>
        <taxon>Eukaryota</taxon>
        <taxon>Viridiplantae</taxon>
        <taxon>Streptophyta</taxon>
        <taxon>Embryophyta</taxon>
        <taxon>Tracheophyta</taxon>
        <taxon>Spermatophyta</taxon>
        <taxon>Magnoliopsida</taxon>
        <taxon>eudicotyledons</taxon>
        <taxon>Gunneridae</taxon>
        <taxon>Pentapetalae</taxon>
        <taxon>asterids</taxon>
        <taxon>Ericales</taxon>
        <taxon>Ericaceae</taxon>
        <taxon>Ericoideae</taxon>
        <taxon>Rhodoreae</taxon>
        <taxon>Rhododendron</taxon>
    </lineage>
</organism>
<evidence type="ECO:0000313" key="1">
    <source>
        <dbReference type="EMBL" id="KAE9452927.1"/>
    </source>
</evidence>
<reference evidence="1 2" key="1">
    <citation type="journal article" date="2019" name="Genome Biol. Evol.">
        <title>The Rhododendron genome and chromosomal organization provide insight into shared whole-genome duplications across the heath family (Ericaceae).</title>
        <authorList>
            <person name="Soza V.L."/>
            <person name="Lindsley D."/>
            <person name="Waalkes A."/>
            <person name="Ramage E."/>
            <person name="Patwardhan R.P."/>
            <person name="Burton J.N."/>
            <person name="Adey A."/>
            <person name="Kumar A."/>
            <person name="Qiu R."/>
            <person name="Shendure J."/>
            <person name="Hall B."/>
        </authorList>
    </citation>
    <scope>NUCLEOTIDE SEQUENCE [LARGE SCALE GENOMIC DNA]</scope>
    <source>
        <strain evidence="1">RSF 1966-606</strain>
    </source>
</reference>
<feature type="non-terminal residue" evidence="1">
    <location>
        <position position="1"/>
    </location>
</feature>
<evidence type="ECO:0008006" key="3">
    <source>
        <dbReference type="Google" id="ProtNLM"/>
    </source>
</evidence>
<sequence>MISGDKSAFYRCGFFGLQDTCGMSKADTTSSSALFKELLISSLVLVNLFMRYMLTFAEHECYGKGSNTSNRVKWEARLDRKS</sequence>
<accession>A0A6A4LDZ4</accession>
<evidence type="ECO:0000313" key="2">
    <source>
        <dbReference type="Proteomes" id="UP000428333"/>
    </source>
</evidence>
<dbReference type="Proteomes" id="UP000428333">
    <property type="component" value="Linkage Group LG09"/>
</dbReference>
<name>A0A6A4LDZ4_9ERIC</name>
<protein>
    <recommendedName>
        <fullName evidence="3">Pectinesterase</fullName>
    </recommendedName>
</protein>
<comment type="caution">
    <text evidence="1">The sequence shown here is derived from an EMBL/GenBank/DDBJ whole genome shotgun (WGS) entry which is preliminary data.</text>
</comment>
<dbReference type="Gene3D" id="2.160.20.10">
    <property type="entry name" value="Single-stranded right-handed beta-helix, Pectin lyase-like"/>
    <property type="match status" value="1"/>
</dbReference>
<gene>
    <name evidence="1" type="ORF">C3L33_15172</name>
</gene>
<dbReference type="EMBL" id="QEFC01002329">
    <property type="protein sequence ID" value="KAE9452927.1"/>
    <property type="molecule type" value="Genomic_DNA"/>
</dbReference>
<keyword evidence="2" id="KW-1185">Reference proteome</keyword>